<organism evidence="1 2">
    <name type="scientific">Rotaria magnacalcarata</name>
    <dbReference type="NCBI Taxonomy" id="392030"/>
    <lineage>
        <taxon>Eukaryota</taxon>
        <taxon>Metazoa</taxon>
        <taxon>Spiralia</taxon>
        <taxon>Gnathifera</taxon>
        <taxon>Rotifera</taxon>
        <taxon>Eurotatoria</taxon>
        <taxon>Bdelloidea</taxon>
        <taxon>Philodinida</taxon>
        <taxon>Philodinidae</taxon>
        <taxon>Rotaria</taxon>
    </lineage>
</organism>
<reference evidence="1" key="1">
    <citation type="submission" date="2021-02" db="EMBL/GenBank/DDBJ databases">
        <authorList>
            <person name="Nowell W R."/>
        </authorList>
    </citation>
    <scope>NUCLEOTIDE SEQUENCE</scope>
</reference>
<sequence length="203" mass="23056">MMGEHISQSDIIIHIHLSRLGIAFKYNTTTNIITSREYSDMCIGQDQWLGTLTGLTSSLLLSPLTAKDCTSEHYPYRKLIVPFGKILSTRDQHEIHQTVTIDRPSSMSFSHQYFVFILNDRLKILQSTDSPTGWLYLALLHAMTSHPLPDHYTGMTGMERAFQLLYSAGCWSDQPFDELSLNILGQIASISPKVNYYPEHLTC</sequence>
<protein>
    <submittedName>
        <fullName evidence="1">Uncharacterized protein</fullName>
    </submittedName>
</protein>
<comment type="caution">
    <text evidence="1">The sequence shown here is derived from an EMBL/GenBank/DDBJ whole genome shotgun (WGS) entry which is preliminary data.</text>
</comment>
<evidence type="ECO:0000313" key="2">
    <source>
        <dbReference type="Proteomes" id="UP000663842"/>
    </source>
</evidence>
<dbReference type="AlphaFoldDB" id="A0A820NUW3"/>
<name>A0A820NUW3_9BILA</name>
<dbReference type="Proteomes" id="UP000663842">
    <property type="component" value="Unassembled WGS sequence"/>
</dbReference>
<evidence type="ECO:0000313" key="1">
    <source>
        <dbReference type="EMBL" id="CAF4394306.1"/>
    </source>
</evidence>
<accession>A0A820NUW3</accession>
<dbReference type="EMBL" id="CAJOBF010023116">
    <property type="protein sequence ID" value="CAF4394306.1"/>
    <property type="molecule type" value="Genomic_DNA"/>
</dbReference>
<feature type="non-terminal residue" evidence="1">
    <location>
        <position position="203"/>
    </location>
</feature>
<gene>
    <name evidence="1" type="ORF">UXM345_LOCUS37958</name>
</gene>
<proteinExistence type="predicted"/>